<evidence type="ECO:0000256" key="1">
    <source>
        <dbReference type="SAM" id="MobiDB-lite"/>
    </source>
</evidence>
<name>A0A0G4I2W7_9ALVE</name>
<organism evidence="2">
    <name type="scientific">Chromera velia CCMP2878</name>
    <dbReference type="NCBI Taxonomy" id="1169474"/>
    <lineage>
        <taxon>Eukaryota</taxon>
        <taxon>Sar</taxon>
        <taxon>Alveolata</taxon>
        <taxon>Colpodellida</taxon>
        <taxon>Chromeraceae</taxon>
        <taxon>Chromera</taxon>
    </lineage>
</organism>
<protein>
    <submittedName>
        <fullName evidence="2">Uncharacterized protein</fullName>
    </submittedName>
</protein>
<feature type="region of interest" description="Disordered" evidence="1">
    <location>
        <begin position="250"/>
        <end position="294"/>
    </location>
</feature>
<dbReference type="AlphaFoldDB" id="A0A0G4I2W7"/>
<dbReference type="InterPro" id="IPR032675">
    <property type="entry name" value="LRR_dom_sf"/>
</dbReference>
<reference evidence="2" key="1">
    <citation type="submission" date="2014-11" db="EMBL/GenBank/DDBJ databases">
        <authorList>
            <person name="Otto D Thomas"/>
            <person name="Naeem Raeece"/>
        </authorList>
    </citation>
    <scope>NUCLEOTIDE SEQUENCE</scope>
</reference>
<sequence>MQAIRDSEEGLPKLKEVCLYRTTANTAGGAVAALLGSGKVPSVEYLDVVLLLFDEEGLGAVEEAVRTGNFPSRLSDPFTFRLCEEAGNLNVDGLITAIVESENGLPPVVHSLNLRGGRIGEGTLAALAASSGGGVSGGKFSSLFFLSLRDCAIDDGRLRQWGEILSAHVCTELEFLDLRDNRISVEGVSGFFAVLTPDALPELKMLHLFTQEGLEGKEEHRGFVSSVRALRDAAHAEGKLLKWKDVTAFREESSEEESEGDESDESESEGDGSSVDEESSLESSYPADESNSQS</sequence>
<dbReference type="VEuPathDB" id="CryptoDB:Cvel_10512"/>
<accession>A0A0G4I2W7</accession>
<evidence type="ECO:0000313" key="2">
    <source>
        <dbReference type="EMBL" id="CEM51276.1"/>
    </source>
</evidence>
<dbReference type="SUPFAM" id="SSF52047">
    <property type="entry name" value="RNI-like"/>
    <property type="match status" value="1"/>
</dbReference>
<dbReference type="EMBL" id="CDMZ01004901">
    <property type="protein sequence ID" value="CEM51276.1"/>
    <property type="molecule type" value="Genomic_DNA"/>
</dbReference>
<gene>
    <name evidence="2" type="ORF">Cvel_10512</name>
</gene>
<dbReference type="Gene3D" id="3.80.10.10">
    <property type="entry name" value="Ribonuclease Inhibitor"/>
    <property type="match status" value="1"/>
</dbReference>
<dbReference type="PhylomeDB" id="A0A0G4I2W7"/>
<feature type="compositionally biased region" description="Acidic residues" evidence="1">
    <location>
        <begin position="253"/>
        <end position="280"/>
    </location>
</feature>
<proteinExistence type="predicted"/>